<dbReference type="PANTHER" id="PTHR11712">
    <property type="entry name" value="POLYKETIDE SYNTHASE-RELATED"/>
    <property type="match status" value="1"/>
</dbReference>
<proteinExistence type="predicted"/>
<sequence length="357" mass="39432">MKKSVYIQSVGSVSAQKTFDNSSFLEDIITYNDTTIRVIDPNYKEYIPPAAARRMAKGIKMSTVSAKNALTEASIEESEIDAIIVGTGLGCIGDSEKFVKDIIDNDEQFLTPTRFIQSSHNTVAGQIALGMGCKGHNFTYVHSSISLESSLLDAKLQLEEDEAQTILVGAVDELVDHHVNTHHLIGHIKEEPTETSNVLKSQTKGAIFSEGAHFFVLSNKKNEGSYAELLGIKTFNTLQIEAVETEIIHFLNDNSLDPEDIDLLILGNNGDVEFDTYYQTLDEGTFASHPKAYFKHLSGEYDTANGFGFWLANKILKGSLVPSAVLRGKHEIPSPKSILIYNQYRGENHSLLLLKKC</sequence>
<evidence type="ECO:0000313" key="3">
    <source>
        <dbReference type="EMBL" id="MFC4095343.1"/>
    </source>
</evidence>
<dbReference type="Gene3D" id="3.40.47.10">
    <property type="match status" value="1"/>
</dbReference>
<dbReference type="Pfam" id="PF00109">
    <property type="entry name" value="ketoacyl-synt"/>
    <property type="match status" value="1"/>
</dbReference>
<dbReference type="PANTHER" id="PTHR11712:SF336">
    <property type="entry name" value="3-OXOACYL-[ACYL-CARRIER-PROTEIN] SYNTHASE, MITOCHONDRIAL"/>
    <property type="match status" value="1"/>
</dbReference>
<reference evidence="4" key="1">
    <citation type="journal article" date="2019" name="Int. J. Syst. Evol. Microbiol.">
        <title>The Global Catalogue of Microorganisms (GCM) 10K type strain sequencing project: providing services to taxonomists for standard genome sequencing and annotation.</title>
        <authorList>
            <consortium name="The Broad Institute Genomics Platform"/>
            <consortium name="The Broad Institute Genome Sequencing Center for Infectious Disease"/>
            <person name="Wu L."/>
            <person name="Ma J."/>
        </authorList>
    </citation>
    <scope>NUCLEOTIDE SEQUENCE [LARGE SCALE GENOMIC DNA]</scope>
    <source>
        <strain evidence="4">CECT 7477</strain>
    </source>
</reference>
<dbReference type="InterPro" id="IPR000794">
    <property type="entry name" value="Beta-ketoacyl_synthase"/>
</dbReference>
<organism evidence="3 4">
    <name type="scientific">Euzebyella saccharophila</name>
    <dbReference type="NCBI Taxonomy" id="679664"/>
    <lineage>
        <taxon>Bacteria</taxon>
        <taxon>Pseudomonadati</taxon>
        <taxon>Bacteroidota</taxon>
        <taxon>Flavobacteriia</taxon>
        <taxon>Flavobacteriales</taxon>
        <taxon>Flavobacteriaceae</taxon>
        <taxon>Euzebyella</taxon>
    </lineage>
</organism>
<evidence type="ECO:0000313" key="4">
    <source>
        <dbReference type="Proteomes" id="UP001595814"/>
    </source>
</evidence>
<keyword evidence="1" id="KW-0808">Transferase</keyword>
<accession>A0ABV8JNB1</accession>
<dbReference type="RefSeq" id="WP_192460962.1">
    <property type="nucleotide sequence ID" value="NZ_JACYFJ010000001.1"/>
</dbReference>
<keyword evidence="4" id="KW-1185">Reference proteome</keyword>
<comment type="caution">
    <text evidence="3">The sequence shown here is derived from an EMBL/GenBank/DDBJ whole genome shotgun (WGS) entry which is preliminary data.</text>
</comment>
<dbReference type="InterPro" id="IPR016039">
    <property type="entry name" value="Thiolase-like"/>
</dbReference>
<feature type="domain" description="Beta-ketoacyl synthase-like N-terminal" evidence="2">
    <location>
        <begin position="47"/>
        <end position="220"/>
    </location>
</feature>
<evidence type="ECO:0000259" key="2">
    <source>
        <dbReference type="Pfam" id="PF00109"/>
    </source>
</evidence>
<evidence type="ECO:0000256" key="1">
    <source>
        <dbReference type="ARBA" id="ARBA00022679"/>
    </source>
</evidence>
<gene>
    <name evidence="3" type="ORF">ACFOUT_05630</name>
</gene>
<dbReference type="Proteomes" id="UP001595814">
    <property type="component" value="Unassembled WGS sequence"/>
</dbReference>
<dbReference type="SUPFAM" id="SSF53901">
    <property type="entry name" value="Thiolase-like"/>
    <property type="match status" value="1"/>
</dbReference>
<dbReference type="InterPro" id="IPR014030">
    <property type="entry name" value="Ketoacyl_synth_N"/>
</dbReference>
<name>A0ABV8JNB1_9FLAO</name>
<protein>
    <submittedName>
        <fullName evidence="3">Beta-ketoacyl synthase N-terminal-like domain-containing protein</fullName>
    </submittedName>
</protein>
<dbReference type="EMBL" id="JBHSAW010000004">
    <property type="protein sequence ID" value="MFC4095343.1"/>
    <property type="molecule type" value="Genomic_DNA"/>
</dbReference>